<protein>
    <submittedName>
        <fullName evidence="1">Uncharacterized protein</fullName>
    </submittedName>
</protein>
<dbReference type="AlphaFoldDB" id="A0A6A6XL47"/>
<evidence type="ECO:0000313" key="1">
    <source>
        <dbReference type="EMBL" id="KAF2796625.1"/>
    </source>
</evidence>
<reference evidence="1" key="1">
    <citation type="journal article" date="2020" name="Stud. Mycol.">
        <title>101 Dothideomycetes genomes: a test case for predicting lifestyles and emergence of pathogens.</title>
        <authorList>
            <person name="Haridas S."/>
            <person name="Albert R."/>
            <person name="Binder M."/>
            <person name="Bloem J."/>
            <person name="Labutti K."/>
            <person name="Salamov A."/>
            <person name="Andreopoulos B."/>
            <person name="Baker S."/>
            <person name="Barry K."/>
            <person name="Bills G."/>
            <person name="Bluhm B."/>
            <person name="Cannon C."/>
            <person name="Castanera R."/>
            <person name="Culley D."/>
            <person name="Daum C."/>
            <person name="Ezra D."/>
            <person name="Gonzalez J."/>
            <person name="Henrissat B."/>
            <person name="Kuo A."/>
            <person name="Liang C."/>
            <person name="Lipzen A."/>
            <person name="Lutzoni F."/>
            <person name="Magnuson J."/>
            <person name="Mondo S."/>
            <person name="Nolan M."/>
            <person name="Ohm R."/>
            <person name="Pangilinan J."/>
            <person name="Park H.-J."/>
            <person name="Ramirez L."/>
            <person name="Alfaro M."/>
            <person name="Sun H."/>
            <person name="Tritt A."/>
            <person name="Yoshinaga Y."/>
            <person name="Zwiers L.-H."/>
            <person name="Turgeon B."/>
            <person name="Goodwin S."/>
            <person name="Spatafora J."/>
            <person name="Crous P."/>
            <person name="Grigoriev I."/>
        </authorList>
    </citation>
    <scope>NUCLEOTIDE SEQUENCE</scope>
    <source>
        <strain evidence="1">CBS 109.77</strain>
    </source>
</reference>
<dbReference type="Proteomes" id="UP000799757">
    <property type="component" value="Unassembled WGS sequence"/>
</dbReference>
<organism evidence="1 2">
    <name type="scientific">Melanomma pulvis-pyrius CBS 109.77</name>
    <dbReference type="NCBI Taxonomy" id="1314802"/>
    <lineage>
        <taxon>Eukaryota</taxon>
        <taxon>Fungi</taxon>
        <taxon>Dikarya</taxon>
        <taxon>Ascomycota</taxon>
        <taxon>Pezizomycotina</taxon>
        <taxon>Dothideomycetes</taxon>
        <taxon>Pleosporomycetidae</taxon>
        <taxon>Pleosporales</taxon>
        <taxon>Melanommataceae</taxon>
        <taxon>Melanomma</taxon>
    </lineage>
</organism>
<keyword evidence="2" id="KW-1185">Reference proteome</keyword>
<accession>A0A6A6XL47</accession>
<evidence type="ECO:0000313" key="2">
    <source>
        <dbReference type="Proteomes" id="UP000799757"/>
    </source>
</evidence>
<gene>
    <name evidence="1" type="ORF">K505DRAFT_158635</name>
</gene>
<dbReference type="EMBL" id="MU001826">
    <property type="protein sequence ID" value="KAF2796625.1"/>
    <property type="molecule type" value="Genomic_DNA"/>
</dbReference>
<name>A0A6A6XL47_9PLEO</name>
<proteinExistence type="predicted"/>
<sequence>MPRPWLRNVAARVVPSVSDVRPADTYACTTARLYVQYVPTCARNLCRTARRGRAFIAFFPACVCVCVRAGGPPACAISRRRQGGASFAWMHVSLRKLFSKIANLGLGAKRWRGARDLGGFRSFFRADWWWWLGRGFRSPRVRWFWSRARVELRWAGWRFIGGFCFGDGEGLCLERQNESMGIAGPWLVGALLYDAFAKAGPFVLIGLPVSLRLFNVAFVSSEGSWRWCFK</sequence>